<gene>
    <name evidence="2" type="ORF">ACFPN2_22330</name>
</gene>
<reference evidence="3" key="1">
    <citation type="journal article" date="2019" name="Int. J. Syst. Evol. Microbiol.">
        <title>The Global Catalogue of Microorganisms (GCM) 10K type strain sequencing project: providing services to taxonomists for standard genome sequencing and annotation.</title>
        <authorList>
            <consortium name="The Broad Institute Genomics Platform"/>
            <consortium name="The Broad Institute Genome Sequencing Center for Infectious Disease"/>
            <person name="Wu L."/>
            <person name="Ma J."/>
        </authorList>
    </citation>
    <scope>NUCLEOTIDE SEQUENCE [LARGE SCALE GENOMIC DNA]</scope>
    <source>
        <strain evidence="3">CGMCC 1.10759</strain>
    </source>
</reference>
<keyword evidence="3" id="KW-1185">Reference proteome</keyword>
<keyword evidence="1" id="KW-0732">Signal</keyword>
<evidence type="ECO:0000256" key="1">
    <source>
        <dbReference type="SAM" id="SignalP"/>
    </source>
</evidence>
<evidence type="ECO:0000313" key="2">
    <source>
        <dbReference type="EMBL" id="MFC4311839.1"/>
    </source>
</evidence>
<proteinExistence type="predicted"/>
<name>A0ABV8SW40_9GAMM</name>
<feature type="signal peptide" evidence="1">
    <location>
        <begin position="1"/>
        <end position="19"/>
    </location>
</feature>
<dbReference type="EMBL" id="JBHSDU010000010">
    <property type="protein sequence ID" value="MFC4311839.1"/>
    <property type="molecule type" value="Genomic_DNA"/>
</dbReference>
<dbReference type="RefSeq" id="WP_380600726.1">
    <property type="nucleotide sequence ID" value="NZ_JBHSDU010000010.1"/>
</dbReference>
<protein>
    <submittedName>
        <fullName evidence="2">Uncharacterized protein</fullName>
    </submittedName>
</protein>
<sequence>MKNACLALASFLLASFASADPVIIDPDGLAEGTDISNAFSGVTLRHYSVIRDVSAPDGARVVVDNVYVKECLSPWDPSTKCGQLGTGHFGYQHPTGAIASSFIAQSIYSISCITTANPGPCKWENHEFLDASFDFVVEAVTIDATHLSDWPTAWAFDAAVNQLQINRDITWHRQCTPTSPPGYCHQTLTVTAVTGQISRVVFAGLGGYVLLDKLTYTLP</sequence>
<evidence type="ECO:0000313" key="3">
    <source>
        <dbReference type="Proteomes" id="UP001595904"/>
    </source>
</evidence>
<comment type="caution">
    <text evidence="2">The sequence shown here is derived from an EMBL/GenBank/DDBJ whole genome shotgun (WGS) entry which is preliminary data.</text>
</comment>
<organism evidence="2 3">
    <name type="scientific">Steroidobacter flavus</name>
    <dbReference type="NCBI Taxonomy" id="1842136"/>
    <lineage>
        <taxon>Bacteria</taxon>
        <taxon>Pseudomonadati</taxon>
        <taxon>Pseudomonadota</taxon>
        <taxon>Gammaproteobacteria</taxon>
        <taxon>Steroidobacterales</taxon>
        <taxon>Steroidobacteraceae</taxon>
        <taxon>Steroidobacter</taxon>
    </lineage>
</organism>
<feature type="chain" id="PRO_5047028306" evidence="1">
    <location>
        <begin position="20"/>
        <end position="219"/>
    </location>
</feature>
<accession>A0ABV8SW40</accession>
<dbReference type="Proteomes" id="UP001595904">
    <property type="component" value="Unassembled WGS sequence"/>
</dbReference>